<gene>
    <name evidence="1" type="ORF">I6U51_06445</name>
</gene>
<keyword evidence="2" id="KW-1185">Reference proteome</keyword>
<dbReference type="AlphaFoldDB" id="A0A934HQ16"/>
<reference evidence="1" key="1">
    <citation type="submission" date="2020-12" db="EMBL/GenBank/DDBJ databases">
        <title>Clostridium thailandense sp. nov., a novel acetogenic bacterium isolated from peat land soil in Thailand.</title>
        <authorList>
            <person name="Chaikitkaew S."/>
            <person name="Birkeland N.K."/>
        </authorList>
    </citation>
    <scope>NUCLEOTIDE SEQUENCE</scope>
    <source>
        <strain evidence="1">DSM 17425</strain>
    </source>
</reference>
<dbReference type="EMBL" id="JAEEGB010000006">
    <property type="protein sequence ID" value="MBI6872346.1"/>
    <property type="molecule type" value="Genomic_DNA"/>
</dbReference>
<evidence type="ECO:0000313" key="2">
    <source>
        <dbReference type="Proteomes" id="UP000622687"/>
    </source>
</evidence>
<dbReference type="InterPro" id="IPR029046">
    <property type="entry name" value="LolA/LolB/LppX"/>
</dbReference>
<organism evidence="1 2">
    <name type="scientific">Clostridium aciditolerans</name>
    <dbReference type="NCBI Taxonomy" id="339861"/>
    <lineage>
        <taxon>Bacteria</taxon>
        <taxon>Bacillati</taxon>
        <taxon>Bacillota</taxon>
        <taxon>Clostridia</taxon>
        <taxon>Eubacteriales</taxon>
        <taxon>Clostridiaceae</taxon>
        <taxon>Clostridium</taxon>
    </lineage>
</organism>
<dbReference type="RefSeq" id="WP_211141853.1">
    <property type="nucleotide sequence ID" value="NZ_JAEEGB010000006.1"/>
</dbReference>
<dbReference type="SUPFAM" id="SSF89392">
    <property type="entry name" value="Prokaryotic lipoproteins and lipoprotein localization factors"/>
    <property type="match status" value="1"/>
</dbReference>
<sequence>MKSKKIFSIILGAAIVSSLFVGCNLHKDTIIPEEVVAKVVKASEKPKSYYGEAKLDIYENGSLKESGLYKEWVDNSGNKIKRRSEVESKADGKVITTNDGDKITIYMEKDKKALTSKVSDDLSVLNSNYKDQFIKQLGIISKTHELTFKGEETVKSMKTYHILAKPKEKNSLIGNQEFWIEEENWFVIKSSSESNNMRIDQEYTKLDFSPKLDANLFVQKLSPDVKIENLDSSTAQNKGTSSNLKDGAKMAGKPILHLPEDKGYKLKSVTTNNFEKINHKEVEQTYEKNEAVSFILTTIISDDNSKKDDFKLPNEKEITIRGQKGTFMDDSIKVVCWSENGLNYSILIQDPKLTLEETKKIAESLVFTN</sequence>
<dbReference type="InterPro" id="IPR052944">
    <property type="entry name" value="Sporulation_related"/>
</dbReference>
<protein>
    <recommendedName>
        <fullName evidence="3">Outer membrane lipoprotein-sorting protein</fullName>
    </recommendedName>
</protein>
<proteinExistence type="predicted"/>
<accession>A0A934HQ16</accession>
<dbReference type="PROSITE" id="PS51257">
    <property type="entry name" value="PROKAR_LIPOPROTEIN"/>
    <property type="match status" value="1"/>
</dbReference>
<dbReference type="PANTHER" id="PTHR37507:SF2">
    <property type="entry name" value="SPORULATION PROTEIN YDCC"/>
    <property type="match status" value="1"/>
</dbReference>
<name>A0A934HQ16_9CLOT</name>
<evidence type="ECO:0000313" key="1">
    <source>
        <dbReference type="EMBL" id="MBI6872346.1"/>
    </source>
</evidence>
<dbReference type="PANTHER" id="PTHR37507">
    <property type="entry name" value="SPORULATION PROTEIN YDCC"/>
    <property type="match status" value="1"/>
</dbReference>
<dbReference type="Proteomes" id="UP000622687">
    <property type="component" value="Unassembled WGS sequence"/>
</dbReference>
<dbReference type="Gene3D" id="2.50.20.10">
    <property type="entry name" value="Lipoprotein localisation LolA/LolB/LppX"/>
    <property type="match status" value="1"/>
</dbReference>
<comment type="caution">
    <text evidence="1">The sequence shown here is derived from an EMBL/GenBank/DDBJ whole genome shotgun (WGS) entry which is preliminary data.</text>
</comment>
<evidence type="ECO:0008006" key="3">
    <source>
        <dbReference type="Google" id="ProtNLM"/>
    </source>
</evidence>